<comment type="similarity">
    <text evidence="1">Belongs to the peptidase S1 family.</text>
</comment>
<feature type="disulfide bond" evidence="9">
    <location>
        <begin position="280"/>
        <end position="290"/>
    </location>
</feature>
<feature type="active site" description="Charge relay system" evidence="8">
    <location>
        <position position="322"/>
    </location>
</feature>
<protein>
    <submittedName>
        <fullName evidence="13">Streptogrisin C</fullName>
    </submittedName>
</protein>
<evidence type="ECO:0000256" key="5">
    <source>
        <dbReference type="ARBA" id="ARBA00022825"/>
    </source>
</evidence>
<dbReference type="Proteomes" id="UP000014184">
    <property type="component" value="Unassembled WGS sequence"/>
</dbReference>
<dbReference type="PIRSF" id="PIRSF001134">
    <property type="entry name" value="Streptogrisin"/>
    <property type="match status" value="1"/>
</dbReference>
<evidence type="ECO:0000313" key="13">
    <source>
        <dbReference type="EMBL" id="EOR72362.1"/>
    </source>
</evidence>
<feature type="chain" id="PRO_5040146848" evidence="11">
    <location>
        <begin position="32"/>
        <end position="368"/>
    </location>
</feature>
<dbReference type="EMBL" id="AOSG01000014">
    <property type="protein sequence ID" value="EOR72362.1"/>
    <property type="molecule type" value="Genomic_DNA"/>
</dbReference>
<evidence type="ECO:0000256" key="9">
    <source>
        <dbReference type="PIRSR" id="PIRSR001134-2"/>
    </source>
</evidence>
<name>A0A9P2WR96_THEFU</name>
<evidence type="ECO:0000259" key="12">
    <source>
        <dbReference type="Pfam" id="PF02983"/>
    </source>
</evidence>
<dbReference type="CDD" id="cd21112">
    <property type="entry name" value="alphaLP-like"/>
    <property type="match status" value="1"/>
</dbReference>
<dbReference type="RefSeq" id="WP_016188200.1">
    <property type="nucleotide sequence ID" value="NZ_AOSG01000014.1"/>
</dbReference>
<evidence type="ECO:0000256" key="4">
    <source>
        <dbReference type="ARBA" id="ARBA00022801"/>
    </source>
</evidence>
<dbReference type="PRINTS" id="PR00861">
    <property type="entry name" value="ALYTICPTASE"/>
</dbReference>
<keyword evidence="2" id="KW-0645">Protease</keyword>
<dbReference type="GO" id="GO:0004252">
    <property type="term" value="F:serine-type endopeptidase activity"/>
    <property type="evidence" value="ECO:0007669"/>
    <property type="project" value="InterPro"/>
</dbReference>
<keyword evidence="4" id="KW-0378">Hydrolase</keyword>
<evidence type="ECO:0000256" key="6">
    <source>
        <dbReference type="ARBA" id="ARBA00023145"/>
    </source>
</evidence>
<evidence type="ECO:0000256" key="11">
    <source>
        <dbReference type="SAM" id="SignalP"/>
    </source>
</evidence>
<evidence type="ECO:0000256" key="8">
    <source>
        <dbReference type="PIRSR" id="PIRSR001134-1"/>
    </source>
</evidence>
<dbReference type="InterPro" id="IPR043504">
    <property type="entry name" value="Peptidase_S1_PA_chymotrypsin"/>
</dbReference>
<dbReference type="Gene3D" id="2.40.10.10">
    <property type="entry name" value="Trypsin-like serine proteases"/>
    <property type="match status" value="2"/>
</dbReference>
<evidence type="ECO:0000256" key="7">
    <source>
        <dbReference type="ARBA" id="ARBA00023157"/>
    </source>
</evidence>
<evidence type="ECO:0000256" key="2">
    <source>
        <dbReference type="ARBA" id="ARBA00022670"/>
    </source>
</evidence>
<evidence type="ECO:0000256" key="1">
    <source>
        <dbReference type="ARBA" id="ARBA00007664"/>
    </source>
</evidence>
<evidence type="ECO:0000313" key="14">
    <source>
        <dbReference type="Proteomes" id="UP000014184"/>
    </source>
</evidence>
<feature type="signal peptide" evidence="11">
    <location>
        <begin position="1"/>
        <end position="31"/>
    </location>
</feature>
<feature type="active site" description="Charge relay system" evidence="8">
    <location>
        <position position="217"/>
    </location>
</feature>
<dbReference type="GO" id="GO:0006508">
    <property type="term" value="P:proteolysis"/>
    <property type="evidence" value="ECO:0007669"/>
    <property type="project" value="UniProtKB-KW"/>
</dbReference>
<dbReference type="GO" id="GO:0005576">
    <property type="term" value="C:extracellular region"/>
    <property type="evidence" value="ECO:0007669"/>
    <property type="project" value="InterPro"/>
</dbReference>
<keyword evidence="3 11" id="KW-0732">Signal</keyword>
<accession>A0A9P2WR96</accession>
<gene>
    <name evidence="13" type="ORF">TM51_02778</name>
</gene>
<reference evidence="13 14" key="1">
    <citation type="journal article" date="2013" name="Genome Announc.">
        <title>Draft Genome Sequence of the Lignocellulose Decomposer Thermobifida fusca Strain TM51.</title>
        <authorList>
            <person name="Toth A."/>
            <person name="Barna T."/>
            <person name="Nagy I."/>
            <person name="Horvath B."/>
            <person name="Nagy I."/>
            <person name="Tancsics A."/>
            <person name="Kriszt B."/>
            <person name="Baka E."/>
            <person name="Fekete C."/>
            <person name="Kukolya J."/>
        </authorList>
    </citation>
    <scope>NUCLEOTIDE SEQUENCE [LARGE SCALE GENOMIC DNA]</scope>
    <source>
        <strain evidence="13 14">TM51</strain>
    </source>
</reference>
<dbReference type="AlphaFoldDB" id="A0A9P2WR96"/>
<organism evidence="13 14">
    <name type="scientific">Thermobifida fusca TM51</name>
    <dbReference type="NCBI Taxonomy" id="1169414"/>
    <lineage>
        <taxon>Bacteria</taxon>
        <taxon>Bacillati</taxon>
        <taxon>Actinomycetota</taxon>
        <taxon>Actinomycetes</taxon>
        <taxon>Streptosporangiales</taxon>
        <taxon>Nocardiopsidaceae</taxon>
        <taxon>Thermobifida</taxon>
    </lineage>
</organism>
<dbReference type="InterPro" id="IPR004236">
    <property type="entry name" value="Pept_S1_alpha_lytic"/>
</dbReference>
<evidence type="ECO:0000256" key="3">
    <source>
        <dbReference type="ARBA" id="ARBA00022729"/>
    </source>
</evidence>
<dbReference type="Pfam" id="PF02983">
    <property type="entry name" value="Pro_Al_protease"/>
    <property type="match status" value="1"/>
</dbReference>
<feature type="disulfide bond" evidence="9">
    <location>
        <begin position="198"/>
        <end position="218"/>
    </location>
</feature>
<dbReference type="InterPro" id="IPR035070">
    <property type="entry name" value="Streptogrisin_prodomain"/>
</dbReference>
<feature type="active site" description="Charge relay system" evidence="8">
    <location>
        <position position="241"/>
    </location>
</feature>
<dbReference type="Gene3D" id="3.30.300.50">
    <property type="match status" value="2"/>
</dbReference>
<feature type="domain" description="Peptidase S1A alpha-lytic prodomain" evidence="12">
    <location>
        <begin position="113"/>
        <end position="166"/>
    </location>
</feature>
<keyword evidence="5" id="KW-0720">Serine protease</keyword>
<keyword evidence="10" id="KW-0175">Coiled coil</keyword>
<dbReference type="InterPro" id="IPR009003">
    <property type="entry name" value="Peptidase_S1_PA"/>
</dbReference>
<feature type="disulfide bond" evidence="9">
    <location>
        <begin position="316"/>
        <end position="343"/>
    </location>
</feature>
<keyword evidence="6" id="KW-0865">Zymogen</keyword>
<evidence type="ECO:0000256" key="10">
    <source>
        <dbReference type="SAM" id="Coils"/>
    </source>
</evidence>
<keyword evidence="14" id="KW-1185">Reference proteome</keyword>
<proteinExistence type="inferred from homology"/>
<keyword evidence="7 9" id="KW-1015">Disulfide bond</keyword>
<comment type="caution">
    <text evidence="13">The sequence shown here is derived from an EMBL/GenBank/DDBJ whole genome shotgun (WGS) entry which is preliminary data.</text>
</comment>
<feature type="coiled-coil region" evidence="10">
    <location>
        <begin position="43"/>
        <end position="70"/>
    </location>
</feature>
<dbReference type="InterPro" id="IPR001316">
    <property type="entry name" value="Pept_S1A_streptogrisin"/>
</dbReference>
<dbReference type="SUPFAM" id="SSF50494">
    <property type="entry name" value="Trypsin-like serine proteases"/>
    <property type="match status" value="1"/>
</dbReference>
<sequence>MNHSSRRTTSLLFTAALAATALVAATTPASAQELALKRDLGLSDAEVAELRAAEAEAVELEEELRDSLGSDFGGVYLDADTTEITVAVTDPAAVSRVDADDVTVDVVDFGETALNDFVASLNAIADTADPKVTGWYTDLESDAVVITTLRGGTPAAEELAERAGLDERAVRIVEEDEEPQSLAAIIGGNPYYFGNYRCSIGFSVRQGSQTGFATAGHCGSTGTRVSSPSGTVAGSYFPGRDMGWVRITSADTVTPLVNRYNGGTVTVTGSQEAATGSSVCRSGATTGWRCGTIQSKNQTVRYAEGTVTGLTRTTACAEGGDSGGPWLTGSQAQGVTSGGTGDCRSGGITFFQPINPLLSYFGLQLVTG</sequence>